<evidence type="ECO:0000256" key="1">
    <source>
        <dbReference type="SAM" id="SignalP"/>
    </source>
</evidence>
<evidence type="ECO:0000259" key="2">
    <source>
        <dbReference type="PROSITE" id="PS50911"/>
    </source>
</evidence>
<gene>
    <name evidence="3" type="ORF">GCM10009798_36300</name>
</gene>
<keyword evidence="1" id="KW-0732">Signal</keyword>
<accession>A0ABN2RNE0</accession>
<dbReference type="PROSITE" id="PS50911">
    <property type="entry name" value="CHAP"/>
    <property type="match status" value="1"/>
</dbReference>
<dbReference type="InterPro" id="IPR038765">
    <property type="entry name" value="Papain-like_cys_pep_sf"/>
</dbReference>
<feature type="signal peptide" evidence="1">
    <location>
        <begin position="1"/>
        <end position="35"/>
    </location>
</feature>
<dbReference type="EMBL" id="BAAAPB010000004">
    <property type="protein sequence ID" value="GAA1971951.1"/>
    <property type="molecule type" value="Genomic_DNA"/>
</dbReference>
<dbReference type="SUPFAM" id="SSF54001">
    <property type="entry name" value="Cysteine proteinases"/>
    <property type="match status" value="1"/>
</dbReference>
<name>A0ABN2RNE0_9ACTN</name>
<dbReference type="Proteomes" id="UP001500571">
    <property type="component" value="Unassembled WGS sequence"/>
</dbReference>
<dbReference type="Gene3D" id="2.60.40.2700">
    <property type="match status" value="3"/>
</dbReference>
<dbReference type="Gene3D" id="3.90.1720.10">
    <property type="entry name" value="endopeptidase domain like (from Nostoc punctiforme)"/>
    <property type="match status" value="1"/>
</dbReference>
<sequence>MPLQSHRYQRSLQTLAILLAGVLMAFALPAGPGMAAQTDAGAPASQVICQGFDNCQSRGYSHQGYKTAKSKMYWNMYSGINCTNYVAYRMIRNGGSATRPPQLKTGRGNAEYWGPSFGYSSTPMVGSIAWWKANVPGAGSAGHVAYVEQVVSATEIVISESNYGSEFSWRRITTKGPWPSGFIHYRDVPVKATVAPTVVGAAKVGVALRATSGTWTPAGTYAYQWYAAGVAVPGATATTFTPGAAQLGKAIQVRVTAARASYVSGVVMSAATAATAPGTQTVVTAPSIQGTAQVDQTLSVDPGSYAPKPGSLAVQWLADGVAIPGATTTTFKPGQDMANKRLSVSVTTATAGYTTLATASAPTDPVLAPDIEITQPGGVQGAALVGQTLTADPGQLEPKDAAATYVWMRDGQPMPAFTGPTYVVKPLDIGAQLSVRVQLTRSGYRSKALVLGPVHGVKAPSALQVKVANGTARQALVKVVVTSPDPHQPAGRVWIKFQGKRHLVQLVRGVGKVRLTGLRPGARTMVALYVGDARTTTVKQSLKVTVKGARPVKKRH</sequence>
<comment type="caution">
    <text evidence="3">The sequence shown here is derived from an EMBL/GenBank/DDBJ whole genome shotgun (WGS) entry which is preliminary data.</text>
</comment>
<evidence type="ECO:0000313" key="3">
    <source>
        <dbReference type="EMBL" id="GAA1971951.1"/>
    </source>
</evidence>
<proteinExistence type="predicted"/>
<dbReference type="RefSeq" id="WP_344047281.1">
    <property type="nucleotide sequence ID" value="NZ_BAAAPB010000004.1"/>
</dbReference>
<dbReference type="Pfam" id="PF05257">
    <property type="entry name" value="CHAP"/>
    <property type="match status" value="1"/>
</dbReference>
<feature type="domain" description="Peptidase C51" evidence="2">
    <location>
        <begin position="57"/>
        <end position="184"/>
    </location>
</feature>
<evidence type="ECO:0000313" key="4">
    <source>
        <dbReference type="Proteomes" id="UP001500571"/>
    </source>
</evidence>
<reference evidence="3 4" key="1">
    <citation type="journal article" date="2019" name="Int. J. Syst. Evol. Microbiol.">
        <title>The Global Catalogue of Microorganisms (GCM) 10K type strain sequencing project: providing services to taxonomists for standard genome sequencing and annotation.</title>
        <authorList>
            <consortium name="The Broad Institute Genomics Platform"/>
            <consortium name="The Broad Institute Genome Sequencing Center for Infectious Disease"/>
            <person name="Wu L."/>
            <person name="Ma J."/>
        </authorList>
    </citation>
    <scope>NUCLEOTIDE SEQUENCE [LARGE SCALE GENOMIC DNA]</scope>
    <source>
        <strain evidence="3 4">JCM 15309</strain>
    </source>
</reference>
<feature type="chain" id="PRO_5046337023" description="Peptidase C51 domain-containing protein" evidence="1">
    <location>
        <begin position="36"/>
        <end position="556"/>
    </location>
</feature>
<protein>
    <recommendedName>
        <fullName evidence="2">Peptidase C51 domain-containing protein</fullName>
    </recommendedName>
</protein>
<dbReference type="InterPro" id="IPR007921">
    <property type="entry name" value="CHAP_dom"/>
</dbReference>
<keyword evidence="4" id="KW-1185">Reference proteome</keyword>
<organism evidence="3 4">
    <name type="scientific">Nocardioides panacihumi</name>
    <dbReference type="NCBI Taxonomy" id="400774"/>
    <lineage>
        <taxon>Bacteria</taxon>
        <taxon>Bacillati</taxon>
        <taxon>Actinomycetota</taxon>
        <taxon>Actinomycetes</taxon>
        <taxon>Propionibacteriales</taxon>
        <taxon>Nocardioidaceae</taxon>
        <taxon>Nocardioides</taxon>
    </lineage>
</organism>